<comment type="catalytic activity">
    <reaction evidence="15">
        <text>ATP + H2O + cellular proteinSide 1 = ADP + phosphate + cellular proteinSide 2.</text>
        <dbReference type="EC" id="7.4.2.8"/>
    </reaction>
</comment>
<dbReference type="GO" id="GO:0046872">
    <property type="term" value="F:metal ion binding"/>
    <property type="evidence" value="ECO:0007669"/>
    <property type="project" value="UniProtKB-KW"/>
</dbReference>
<dbReference type="FunFam" id="3.40.50.300:FF:000334">
    <property type="entry name" value="Protein translocase subunit SecA"/>
    <property type="match status" value="1"/>
</dbReference>
<reference evidence="21 22" key="1">
    <citation type="journal article" date="2014" name="Int. J. Syst. Evol. Microbiol.">
        <title>Complete genome sequence of Corynebacterium casei LMG S-19264T (=DSM 44701T), isolated from a smear-ripened cheese.</title>
        <authorList>
            <consortium name="US DOE Joint Genome Institute (JGI-PGF)"/>
            <person name="Walter F."/>
            <person name="Albersmeier A."/>
            <person name="Kalinowski J."/>
            <person name="Ruckert C."/>
        </authorList>
    </citation>
    <scope>NUCLEOTIDE SEQUENCE [LARGE SCALE GENOMIC DNA]</scope>
    <source>
        <strain evidence="21 22">KCTC 23968</strain>
    </source>
</reference>
<evidence type="ECO:0000256" key="12">
    <source>
        <dbReference type="ARBA" id="ARBA00022967"/>
    </source>
</evidence>
<dbReference type="Pfam" id="PF21090">
    <property type="entry name" value="P-loop_SecA"/>
    <property type="match status" value="1"/>
</dbReference>
<dbReference type="FunFam" id="3.90.1440.10:FF:000001">
    <property type="entry name" value="Preprotein translocase subunit SecA"/>
    <property type="match status" value="1"/>
</dbReference>
<feature type="binding site" evidence="15">
    <location>
        <position position="499"/>
    </location>
    <ligand>
        <name>ATP</name>
        <dbReference type="ChEBI" id="CHEBI:30616"/>
    </ligand>
</feature>
<keyword evidence="22" id="KW-1185">Reference proteome</keyword>
<dbReference type="InterPro" id="IPR014018">
    <property type="entry name" value="SecA_motor_DEAD"/>
</dbReference>
<keyword evidence="10 15" id="KW-0067">ATP-binding</keyword>
<dbReference type="InterPro" id="IPR036670">
    <property type="entry name" value="SecA_X-link_sf"/>
</dbReference>
<keyword evidence="9" id="KW-0862">Zinc</keyword>
<dbReference type="GO" id="GO:0008564">
    <property type="term" value="F:protein-exporting ATPase activity"/>
    <property type="evidence" value="ECO:0007669"/>
    <property type="project" value="UniProtKB-EC"/>
</dbReference>
<dbReference type="InterPro" id="IPR020937">
    <property type="entry name" value="SecA_CS"/>
</dbReference>
<evidence type="ECO:0000256" key="15">
    <source>
        <dbReference type="HAMAP-Rule" id="MF_01382"/>
    </source>
</evidence>
<evidence type="ECO:0000256" key="17">
    <source>
        <dbReference type="SAM" id="MobiDB-lite"/>
    </source>
</evidence>
<dbReference type="FunFam" id="3.40.50.300:FF:000113">
    <property type="entry name" value="Preprotein translocase subunit SecA"/>
    <property type="match status" value="1"/>
</dbReference>
<keyword evidence="6" id="KW-0997">Cell inner membrane</keyword>
<evidence type="ECO:0000256" key="7">
    <source>
        <dbReference type="ARBA" id="ARBA00022723"/>
    </source>
</evidence>
<evidence type="ECO:0000256" key="1">
    <source>
        <dbReference type="ARBA" id="ARBA00001947"/>
    </source>
</evidence>
<dbReference type="PROSITE" id="PS51192">
    <property type="entry name" value="HELICASE_ATP_BIND_1"/>
    <property type="match status" value="1"/>
</dbReference>
<evidence type="ECO:0000256" key="8">
    <source>
        <dbReference type="ARBA" id="ARBA00022741"/>
    </source>
</evidence>
<evidence type="ECO:0000256" key="2">
    <source>
        <dbReference type="ARBA" id="ARBA00007650"/>
    </source>
</evidence>
<sequence>MLGIAKKIFGTENDRQLKKLRPLVEKINNLEPKFEAMSDEALRAQTDVYRERHKAGETLDDLLPEAFATVREAAKRTLGQRHYDVQLIGGITLHRGEIAEMRTGEGKTLVSTLAAYLNALSGKGVHLVTVNDYLAKRDSEWMGQVYTFLGMTVGCINNHEAYGPARKTAYACDITYGTNNEYGFDYLRDNMKYSVEEMSQRGHAYAIIDEIDSILIDEARTPLVISGPTDDKSDLYRTIDAIIPEIDPEGYDVDEKARTATFNEGGNEQIENILREKGLLEGESLYDVENITVVHHINQALKAHKLYTADKDYIVKNGEVMLIDEFTGRMMDGRRLSEGLHQAIEAKENLDIKPENQTMASVTLQNYFRLYDKLSGMTGTAETEASEFADTYGLEVLIIPTNRPIQRIDDQDVLYRTEREKFKAIVDDIEEAAKKGQPMLVGTVSIEKSEALSRYLKERGIDHRVLNARYHEEEASIVAQAGVPGAVTIATNMAGRGTDIQLGGNLDMRLEQELTPEMSDLEREARTEEIKAEIADLKVKALAAGGLYVLGTERHESRRIDNQLRGRTGRQGDPGRSKFYLSMEDDLLRIFGGEKLKTMMTKFGWEEGEQIENRFMTKSIETSQKRVETRNFDQRKNLLKYDDVMNDQRKTIFEQRMEFMTDENVSDVIEDFRHQLVADLVEKHVPKKAYAEQWDIEGLDKGVKEAILMELPLKAWAAEEGIADEELEKRIREATDQANEQLTQDLDQDSIKQVEKQILLQVIDRNWRDHLQQLDALKSVIGMRAYGQRDPLNEYKSEAFTLFDGLLTSLREDVTKDMMRALLNVQMRRQEQAQQAPTPTQNQLEQARAGLANMQAQAAPPRSPMDMVTQGQGAASQLPEGALVGVSRNSPCPCGSGLKVKQCHGKIA</sequence>
<dbReference type="PROSITE" id="PS51196">
    <property type="entry name" value="SECA_MOTOR_DEAD"/>
    <property type="match status" value="1"/>
</dbReference>
<dbReference type="InterPro" id="IPR000185">
    <property type="entry name" value="SecA"/>
</dbReference>
<evidence type="ECO:0000259" key="19">
    <source>
        <dbReference type="PROSITE" id="PS51194"/>
    </source>
</evidence>
<dbReference type="RefSeq" id="WP_189584377.1">
    <property type="nucleotide sequence ID" value="NZ_BMYV01000002.1"/>
</dbReference>
<evidence type="ECO:0000256" key="14">
    <source>
        <dbReference type="ARBA" id="ARBA00023136"/>
    </source>
</evidence>
<dbReference type="CDD" id="cd18803">
    <property type="entry name" value="SF2_C_secA"/>
    <property type="match status" value="1"/>
</dbReference>
<evidence type="ECO:0000313" key="21">
    <source>
        <dbReference type="EMBL" id="GGX68000.1"/>
    </source>
</evidence>
<feature type="binding site" evidence="15">
    <location>
        <position position="86"/>
    </location>
    <ligand>
        <name>ATP</name>
        <dbReference type="ChEBI" id="CHEBI:30616"/>
    </ligand>
</feature>
<dbReference type="InterPro" id="IPR001650">
    <property type="entry name" value="Helicase_C-like"/>
</dbReference>
<keyword evidence="12 15" id="KW-1278">Translocase</keyword>
<evidence type="ECO:0000256" key="9">
    <source>
        <dbReference type="ARBA" id="ARBA00022833"/>
    </source>
</evidence>
<dbReference type="GO" id="GO:0005886">
    <property type="term" value="C:plasma membrane"/>
    <property type="evidence" value="ECO:0007669"/>
    <property type="project" value="UniProtKB-SubCell"/>
</dbReference>
<dbReference type="CDD" id="cd17928">
    <property type="entry name" value="DEXDc_SecA"/>
    <property type="match status" value="1"/>
</dbReference>
<dbReference type="HAMAP" id="MF_01382">
    <property type="entry name" value="SecA"/>
    <property type="match status" value="1"/>
</dbReference>
<dbReference type="InterPro" id="IPR011130">
    <property type="entry name" value="SecA_preprotein_X-link_dom"/>
</dbReference>
<dbReference type="GO" id="GO:0043952">
    <property type="term" value="P:protein transport by the Sec complex"/>
    <property type="evidence" value="ECO:0007669"/>
    <property type="project" value="UniProtKB-ARBA"/>
</dbReference>
<dbReference type="InterPro" id="IPR036266">
    <property type="entry name" value="SecA_Wing/Scaffold_sf"/>
</dbReference>
<dbReference type="SUPFAM" id="SSF52540">
    <property type="entry name" value="P-loop containing nucleoside triphosphate hydrolases"/>
    <property type="match status" value="2"/>
</dbReference>
<evidence type="ECO:0000256" key="16">
    <source>
        <dbReference type="RuleBase" id="RU003874"/>
    </source>
</evidence>
<keyword evidence="8 15" id="KW-0547">Nucleotide-binding</keyword>
<dbReference type="GO" id="GO:0031522">
    <property type="term" value="C:cell envelope Sec protein transport complex"/>
    <property type="evidence" value="ECO:0007669"/>
    <property type="project" value="TreeGrafter"/>
</dbReference>
<comment type="caution">
    <text evidence="21">The sequence shown here is derived from an EMBL/GenBank/DDBJ whole genome shotgun (WGS) entry which is preliminary data.</text>
</comment>
<dbReference type="SMART" id="SM00957">
    <property type="entry name" value="SecA_DEAD"/>
    <property type="match status" value="1"/>
</dbReference>
<evidence type="ECO:0000313" key="22">
    <source>
        <dbReference type="Proteomes" id="UP000600865"/>
    </source>
</evidence>
<feature type="domain" description="Helicase ATP-binding" evidence="18">
    <location>
        <begin position="88"/>
        <end position="247"/>
    </location>
</feature>
<keyword evidence="3 15" id="KW-0813">Transport</keyword>
<dbReference type="InterPro" id="IPR014001">
    <property type="entry name" value="Helicase_ATP-bd"/>
</dbReference>
<comment type="cofactor">
    <cofactor evidence="1">
        <name>Zn(2+)</name>
        <dbReference type="ChEBI" id="CHEBI:29105"/>
    </cofactor>
</comment>
<dbReference type="InterPro" id="IPR004027">
    <property type="entry name" value="SEC_C_motif"/>
</dbReference>
<dbReference type="GO" id="GO:0006605">
    <property type="term" value="P:protein targeting"/>
    <property type="evidence" value="ECO:0007669"/>
    <property type="project" value="UniProtKB-UniRule"/>
</dbReference>
<dbReference type="InterPro" id="IPR011115">
    <property type="entry name" value="SecA_DEAD"/>
</dbReference>
<evidence type="ECO:0000256" key="13">
    <source>
        <dbReference type="ARBA" id="ARBA00023010"/>
    </source>
</evidence>
<dbReference type="Pfam" id="PF07517">
    <property type="entry name" value="SecA_DEAD"/>
    <property type="match status" value="1"/>
</dbReference>
<accession>A0A918NG41</accession>
<evidence type="ECO:0000259" key="20">
    <source>
        <dbReference type="PROSITE" id="PS51196"/>
    </source>
</evidence>
<feature type="binding site" evidence="15">
    <location>
        <begin position="104"/>
        <end position="108"/>
    </location>
    <ligand>
        <name>ATP</name>
        <dbReference type="ChEBI" id="CHEBI:30616"/>
    </ligand>
</feature>
<dbReference type="GO" id="GO:0065002">
    <property type="term" value="P:intracellular protein transmembrane transport"/>
    <property type="evidence" value="ECO:0007669"/>
    <property type="project" value="UniProtKB-UniRule"/>
</dbReference>
<dbReference type="PANTHER" id="PTHR30612">
    <property type="entry name" value="SECA INNER MEMBRANE COMPONENT OF SEC PROTEIN SECRETION SYSTEM"/>
    <property type="match status" value="1"/>
</dbReference>
<evidence type="ECO:0000256" key="3">
    <source>
        <dbReference type="ARBA" id="ARBA00022448"/>
    </source>
</evidence>
<dbReference type="Gene3D" id="3.40.50.300">
    <property type="entry name" value="P-loop containing nucleotide triphosphate hydrolases"/>
    <property type="match status" value="2"/>
</dbReference>
<name>A0A918NG41_9PROT</name>
<dbReference type="Pfam" id="PF07516">
    <property type="entry name" value="SecA_SW"/>
    <property type="match status" value="1"/>
</dbReference>
<dbReference type="AlphaFoldDB" id="A0A918NG41"/>
<dbReference type="GO" id="GO:0017038">
    <property type="term" value="P:protein import"/>
    <property type="evidence" value="ECO:0007669"/>
    <property type="project" value="InterPro"/>
</dbReference>
<evidence type="ECO:0000256" key="6">
    <source>
        <dbReference type="ARBA" id="ARBA00022519"/>
    </source>
</evidence>
<keyword evidence="7" id="KW-0479">Metal-binding</keyword>
<keyword evidence="4 15" id="KW-1003">Cell membrane</keyword>
<keyword evidence="13 15" id="KW-0811">Translocation</keyword>
<evidence type="ECO:0000256" key="4">
    <source>
        <dbReference type="ARBA" id="ARBA00022475"/>
    </source>
</evidence>
<dbReference type="Gene3D" id="1.10.3060.10">
    <property type="entry name" value="Helical scaffold and wing domains of SecA"/>
    <property type="match status" value="1"/>
</dbReference>
<comment type="function">
    <text evidence="15">Part of the Sec protein translocase complex. Interacts with the SecYEG preprotein conducting channel. Has a central role in coupling the hydrolysis of ATP to the transfer of proteins into and across the cell membrane, serving both as a receptor for the preprotein-SecB complex and as an ATP-driven molecular motor driving the stepwise translocation of polypeptide chains across the membrane.</text>
</comment>
<dbReference type="PRINTS" id="PR00906">
    <property type="entry name" value="SECA"/>
</dbReference>
<dbReference type="GO" id="GO:0005829">
    <property type="term" value="C:cytosol"/>
    <property type="evidence" value="ECO:0007669"/>
    <property type="project" value="TreeGrafter"/>
</dbReference>
<keyword evidence="5 15" id="KW-0963">Cytoplasm</keyword>
<dbReference type="FunFam" id="1.10.3060.10:FF:000003">
    <property type="entry name" value="Protein translocase subunit SecA"/>
    <property type="match status" value="1"/>
</dbReference>
<dbReference type="SUPFAM" id="SSF81767">
    <property type="entry name" value="Pre-protein crosslinking domain of SecA"/>
    <property type="match status" value="1"/>
</dbReference>
<dbReference type="Gene3D" id="3.90.1440.10">
    <property type="entry name" value="SecA, preprotein cross-linking domain"/>
    <property type="match status" value="1"/>
</dbReference>
<dbReference type="Pfam" id="PF01043">
    <property type="entry name" value="SecA_PP_bind"/>
    <property type="match status" value="1"/>
</dbReference>
<dbReference type="EMBL" id="BMYV01000002">
    <property type="protein sequence ID" value="GGX68000.1"/>
    <property type="molecule type" value="Genomic_DNA"/>
</dbReference>
<feature type="region of interest" description="Disordered" evidence="17">
    <location>
        <begin position="852"/>
        <end position="874"/>
    </location>
</feature>
<dbReference type="Proteomes" id="UP000600865">
    <property type="component" value="Unassembled WGS sequence"/>
</dbReference>
<keyword evidence="11 15" id="KW-0653">Protein transport</keyword>
<dbReference type="InterPro" id="IPR027417">
    <property type="entry name" value="P-loop_NTPase"/>
</dbReference>
<dbReference type="Pfam" id="PF02810">
    <property type="entry name" value="SEC-C"/>
    <property type="match status" value="1"/>
</dbReference>
<dbReference type="InterPro" id="IPR011116">
    <property type="entry name" value="SecA_Wing/Scaffold"/>
</dbReference>
<evidence type="ECO:0000256" key="11">
    <source>
        <dbReference type="ARBA" id="ARBA00022927"/>
    </source>
</evidence>
<gene>
    <name evidence="15 21" type="primary">secA</name>
    <name evidence="21" type="ORF">GCM10011309_17150</name>
</gene>
<keyword evidence="14 15" id="KW-0472">Membrane</keyword>
<protein>
    <recommendedName>
        <fullName evidence="15 16">Protein translocase subunit SecA</fullName>
        <ecNumber evidence="15">7.4.2.8</ecNumber>
    </recommendedName>
</protein>
<comment type="similarity">
    <text evidence="2 15 16">Belongs to the SecA family.</text>
</comment>
<dbReference type="NCBIfam" id="TIGR00963">
    <property type="entry name" value="secA"/>
    <property type="match status" value="1"/>
</dbReference>
<dbReference type="NCBIfam" id="NF009538">
    <property type="entry name" value="PRK12904.1"/>
    <property type="match status" value="1"/>
</dbReference>
<evidence type="ECO:0000256" key="10">
    <source>
        <dbReference type="ARBA" id="ARBA00022840"/>
    </source>
</evidence>
<dbReference type="PROSITE" id="PS01312">
    <property type="entry name" value="SECA"/>
    <property type="match status" value="1"/>
</dbReference>
<dbReference type="EC" id="7.4.2.8" evidence="15"/>
<feature type="domain" description="SecA family profile" evidence="20">
    <location>
        <begin position="2"/>
        <end position="612"/>
    </location>
</feature>
<proteinExistence type="inferred from homology"/>
<feature type="domain" description="Helicase C-terminal" evidence="19">
    <location>
        <begin position="421"/>
        <end position="628"/>
    </location>
</feature>
<dbReference type="SMART" id="SM00958">
    <property type="entry name" value="SecA_PP_bind"/>
    <property type="match status" value="1"/>
</dbReference>
<organism evidence="21 22">
    <name type="scientific">Litorimonas cladophorae</name>
    <dbReference type="NCBI Taxonomy" id="1220491"/>
    <lineage>
        <taxon>Bacteria</taxon>
        <taxon>Pseudomonadati</taxon>
        <taxon>Pseudomonadota</taxon>
        <taxon>Alphaproteobacteria</taxon>
        <taxon>Maricaulales</taxon>
        <taxon>Robiginitomaculaceae</taxon>
    </lineage>
</organism>
<dbReference type="PROSITE" id="PS51194">
    <property type="entry name" value="HELICASE_CTER"/>
    <property type="match status" value="1"/>
</dbReference>
<evidence type="ECO:0000256" key="5">
    <source>
        <dbReference type="ARBA" id="ARBA00022490"/>
    </source>
</evidence>
<dbReference type="GO" id="GO:0005524">
    <property type="term" value="F:ATP binding"/>
    <property type="evidence" value="ECO:0007669"/>
    <property type="project" value="UniProtKB-UniRule"/>
</dbReference>
<dbReference type="PANTHER" id="PTHR30612:SF0">
    <property type="entry name" value="CHLOROPLAST PROTEIN-TRANSPORTING ATPASE"/>
    <property type="match status" value="1"/>
</dbReference>
<comment type="subunit">
    <text evidence="15">Monomer and homodimer. Part of the essential Sec protein translocation apparatus which comprises SecA, SecYEG and auxiliary proteins SecDF-YajC and YidC.</text>
</comment>
<dbReference type="SUPFAM" id="SSF81886">
    <property type="entry name" value="Helical scaffold and wing domains of SecA"/>
    <property type="match status" value="1"/>
</dbReference>
<evidence type="ECO:0000259" key="18">
    <source>
        <dbReference type="PROSITE" id="PS51192"/>
    </source>
</evidence>
<comment type="subcellular location">
    <subcellularLocation>
        <location evidence="15">Cell membrane</location>
        <topology evidence="15">Peripheral membrane protein</topology>
        <orientation evidence="15">Cytoplasmic side</orientation>
    </subcellularLocation>
    <subcellularLocation>
        <location evidence="15">Cytoplasm</location>
    </subcellularLocation>
    <text evidence="15">Distribution is 50-50.</text>
</comment>
<dbReference type="InterPro" id="IPR044722">
    <property type="entry name" value="SecA_SF2_C"/>
</dbReference>